<name>A0A843TKH5_COLES</name>
<evidence type="ECO:0000313" key="2">
    <source>
        <dbReference type="Proteomes" id="UP000652761"/>
    </source>
</evidence>
<reference evidence="1" key="1">
    <citation type="submission" date="2017-07" db="EMBL/GenBank/DDBJ databases">
        <title>Taro Niue Genome Assembly and Annotation.</title>
        <authorList>
            <person name="Atibalentja N."/>
            <person name="Keating K."/>
            <person name="Fields C.J."/>
        </authorList>
    </citation>
    <scope>NUCLEOTIDE SEQUENCE</scope>
    <source>
        <strain evidence="1">Niue_2</strain>
        <tissue evidence="1">Leaf</tissue>
    </source>
</reference>
<gene>
    <name evidence="1" type="ORF">Taro_003041</name>
</gene>
<comment type="caution">
    <text evidence="1">The sequence shown here is derived from an EMBL/GenBank/DDBJ whole genome shotgun (WGS) entry which is preliminary data.</text>
</comment>
<dbReference type="EMBL" id="NMUH01000076">
    <property type="protein sequence ID" value="MQL70726.1"/>
    <property type="molecule type" value="Genomic_DNA"/>
</dbReference>
<sequence>MVCRVPIHKRCLNPCWPDRVEHALFGQGEELCGFSGAFWRSACSRCGDFMWRGGNAEKSLGSVFFAEVGVLPPETLEVPGMGLWLCVRRSGV</sequence>
<dbReference type="AlphaFoldDB" id="A0A843TKH5"/>
<proteinExistence type="predicted"/>
<dbReference type="Proteomes" id="UP000652761">
    <property type="component" value="Unassembled WGS sequence"/>
</dbReference>
<keyword evidence="2" id="KW-1185">Reference proteome</keyword>
<evidence type="ECO:0000313" key="1">
    <source>
        <dbReference type="EMBL" id="MQL70726.1"/>
    </source>
</evidence>
<organism evidence="1 2">
    <name type="scientific">Colocasia esculenta</name>
    <name type="common">Wild taro</name>
    <name type="synonym">Arum esculentum</name>
    <dbReference type="NCBI Taxonomy" id="4460"/>
    <lineage>
        <taxon>Eukaryota</taxon>
        <taxon>Viridiplantae</taxon>
        <taxon>Streptophyta</taxon>
        <taxon>Embryophyta</taxon>
        <taxon>Tracheophyta</taxon>
        <taxon>Spermatophyta</taxon>
        <taxon>Magnoliopsida</taxon>
        <taxon>Liliopsida</taxon>
        <taxon>Araceae</taxon>
        <taxon>Aroideae</taxon>
        <taxon>Colocasieae</taxon>
        <taxon>Colocasia</taxon>
    </lineage>
</organism>
<accession>A0A843TKH5</accession>
<protein>
    <submittedName>
        <fullName evidence="1">Uncharacterized protein</fullName>
    </submittedName>
</protein>